<accession>A0ABT2RRV6</accession>
<dbReference type="InterPro" id="IPR003810">
    <property type="entry name" value="Mntp/YtaF"/>
</dbReference>
<feature type="transmembrane region" description="Helical" evidence="5">
    <location>
        <begin position="36"/>
        <end position="63"/>
    </location>
</feature>
<feature type="transmembrane region" description="Helical" evidence="5">
    <location>
        <begin position="139"/>
        <end position="159"/>
    </location>
</feature>
<dbReference type="PANTHER" id="PTHR35529:SF1">
    <property type="entry name" value="MANGANESE EFFLUX PUMP MNTP-RELATED"/>
    <property type="match status" value="1"/>
</dbReference>
<evidence type="ECO:0000256" key="5">
    <source>
        <dbReference type="SAM" id="Phobius"/>
    </source>
</evidence>
<keyword evidence="2 5" id="KW-0812">Transmembrane</keyword>
<evidence type="ECO:0000256" key="4">
    <source>
        <dbReference type="ARBA" id="ARBA00023136"/>
    </source>
</evidence>
<name>A0ABT2RRV6_9FIRM</name>
<evidence type="ECO:0000256" key="2">
    <source>
        <dbReference type="ARBA" id="ARBA00022692"/>
    </source>
</evidence>
<sequence length="192" mass="21126">MDVWEVLLVAIGLSIDVFVVSAYMGAGFSKINKKNLCCLCLLFGGMQLFAMAVGNLIALVPALWNGRLERYADRWEMFSVLIFAGLGVYMLVKGIREETVLEKRCDTINWKATAGLSVVTSIDALLAGVGLGILDTRIIAEELLMFPVTVIQVIFGVYFGYRLGLQHNKKAYWVGGTLLFLAAVDIIIHFGI</sequence>
<dbReference type="Proteomes" id="UP001652431">
    <property type="component" value="Unassembled WGS sequence"/>
</dbReference>
<feature type="transmembrane region" description="Helical" evidence="5">
    <location>
        <begin position="75"/>
        <end position="92"/>
    </location>
</feature>
<feature type="transmembrane region" description="Helical" evidence="5">
    <location>
        <begin position="113"/>
        <end position="133"/>
    </location>
</feature>
<dbReference type="PANTHER" id="PTHR35529">
    <property type="entry name" value="MANGANESE EFFLUX PUMP MNTP-RELATED"/>
    <property type="match status" value="1"/>
</dbReference>
<comment type="caution">
    <text evidence="6">The sequence shown here is derived from an EMBL/GenBank/DDBJ whole genome shotgun (WGS) entry which is preliminary data.</text>
</comment>
<feature type="transmembrane region" description="Helical" evidence="5">
    <location>
        <begin position="6"/>
        <end position="24"/>
    </location>
</feature>
<reference evidence="6 7" key="1">
    <citation type="journal article" date="2021" name="ISME Commun">
        <title>Automated analysis of genomic sequences facilitates high-throughput and comprehensive description of bacteria.</title>
        <authorList>
            <person name="Hitch T.C.A."/>
        </authorList>
    </citation>
    <scope>NUCLEOTIDE SEQUENCE [LARGE SCALE GENOMIC DNA]</scope>
    <source>
        <strain evidence="6 7">Sanger_03</strain>
    </source>
</reference>
<evidence type="ECO:0000313" key="7">
    <source>
        <dbReference type="Proteomes" id="UP001652431"/>
    </source>
</evidence>
<protein>
    <submittedName>
        <fullName evidence="6">Manganese efflux pump</fullName>
    </submittedName>
</protein>
<dbReference type="RefSeq" id="WP_158372096.1">
    <property type="nucleotide sequence ID" value="NZ_JAOQJU010000038.1"/>
</dbReference>
<evidence type="ECO:0000313" key="6">
    <source>
        <dbReference type="EMBL" id="MCU6688154.1"/>
    </source>
</evidence>
<keyword evidence="3 5" id="KW-1133">Transmembrane helix</keyword>
<evidence type="ECO:0000256" key="1">
    <source>
        <dbReference type="ARBA" id="ARBA00022475"/>
    </source>
</evidence>
<dbReference type="Pfam" id="PF02659">
    <property type="entry name" value="Mntp"/>
    <property type="match status" value="1"/>
</dbReference>
<dbReference type="EMBL" id="JAOQJU010000038">
    <property type="protein sequence ID" value="MCU6688154.1"/>
    <property type="molecule type" value="Genomic_DNA"/>
</dbReference>
<organism evidence="6 7">
    <name type="scientific">Dorea acetigenes</name>
    <dbReference type="NCBI Taxonomy" id="2981787"/>
    <lineage>
        <taxon>Bacteria</taxon>
        <taxon>Bacillati</taxon>
        <taxon>Bacillota</taxon>
        <taxon>Clostridia</taxon>
        <taxon>Lachnospirales</taxon>
        <taxon>Lachnospiraceae</taxon>
        <taxon>Dorea</taxon>
    </lineage>
</organism>
<keyword evidence="1" id="KW-1003">Cell membrane</keyword>
<keyword evidence="4 5" id="KW-0472">Membrane</keyword>
<feature type="transmembrane region" description="Helical" evidence="5">
    <location>
        <begin position="171"/>
        <end position="191"/>
    </location>
</feature>
<gene>
    <name evidence="6" type="ORF">OCV99_16775</name>
</gene>
<proteinExistence type="predicted"/>
<keyword evidence="7" id="KW-1185">Reference proteome</keyword>
<evidence type="ECO:0000256" key="3">
    <source>
        <dbReference type="ARBA" id="ARBA00022989"/>
    </source>
</evidence>